<evidence type="ECO:0000313" key="4">
    <source>
        <dbReference type="Proteomes" id="UP000252586"/>
    </source>
</evidence>
<dbReference type="CDD" id="cd00093">
    <property type="entry name" value="HTH_XRE"/>
    <property type="match status" value="1"/>
</dbReference>
<keyword evidence="4" id="KW-1185">Reference proteome</keyword>
<evidence type="ECO:0000256" key="1">
    <source>
        <dbReference type="SAM" id="MobiDB-lite"/>
    </source>
</evidence>
<reference evidence="3 4" key="1">
    <citation type="submission" date="2018-06" db="EMBL/GenBank/DDBJ databases">
        <title>Genomic Encyclopedia of Type Strains, Phase IV (KMG-IV): sequencing the most valuable type-strain genomes for metagenomic binning, comparative biology and taxonomic classification.</title>
        <authorList>
            <person name="Goeker M."/>
        </authorList>
    </citation>
    <scope>NUCLEOTIDE SEQUENCE [LARGE SCALE GENOMIC DNA]</scope>
    <source>
        <strain evidence="3 4">DSM 44599</strain>
    </source>
</reference>
<dbReference type="SUPFAM" id="SSF56436">
    <property type="entry name" value="C-type lectin-like"/>
    <property type="match status" value="1"/>
</dbReference>
<proteinExistence type="predicted"/>
<name>A0A366D5A5_9NOCA</name>
<dbReference type="InterPro" id="IPR051043">
    <property type="entry name" value="Sulfatase_Mod_Factor_Kinase"/>
</dbReference>
<sequence length="304" mass="33006">MSIRDFAAHLGVHERLISKWEAGGAAIEPRQPNQAALDTSLSNLNNGELARFLDAVPNDRIRTTTESGSDSVNIALPQYIRHPIDGKLVVWIPAGVFLAGVQNEPEYLPGFHCDVYPTTNGDYSRFVAATGHTPPQHWNGDRPPKELTNHPVVWVSHDDATAYAEWAHKTLPTSLQWEKAARGSTGARWPWGDASTPAKANTRGVGPGTTTPVDRYASGYSPYGVADCCGNVWEWQASPSPVGPGRYELKGSAFTSPFDRTPPAAFNDADHAMRDDDTGFRCVTTTLTDPVDTPAAAYRPPRSS</sequence>
<feature type="region of interest" description="Disordered" evidence="1">
    <location>
        <begin position="186"/>
        <end position="210"/>
    </location>
</feature>
<dbReference type="Proteomes" id="UP000252586">
    <property type="component" value="Unassembled WGS sequence"/>
</dbReference>
<dbReference type="InterPro" id="IPR016187">
    <property type="entry name" value="CTDL_fold"/>
</dbReference>
<organism evidence="3 4">
    <name type="scientific">Nocardia puris</name>
    <dbReference type="NCBI Taxonomy" id="208602"/>
    <lineage>
        <taxon>Bacteria</taxon>
        <taxon>Bacillati</taxon>
        <taxon>Actinomycetota</taxon>
        <taxon>Actinomycetes</taxon>
        <taxon>Mycobacteriales</taxon>
        <taxon>Nocardiaceae</taxon>
        <taxon>Nocardia</taxon>
    </lineage>
</organism>
<evidence type="ECO:0000259" key="2">
    <source>
        <dbReference type="Pfam" id="PF03781"/>
    </source>
</evidence>
<dbReference type="EMBL" id="QNRE01000015">
    <property type="protein sequence ID" value="RBO85223.1"/>
    <property type="molecule type" value="Genomic_DNA"/>
</dbReference>
<dbReference type="GO" id="GO:0120147">
    <property type="term" value="F:formylglycine-generating oxidase activity"/>
    <property type="evidence" value="ECO:0007669"/>
    <property type="project" value="TreeGrafter"/>
</dbReference>
<dbReference type="InterPro" id="IPR005532">
    <property type="entry name" value="SUMF_dom"/>
</dbReference>
<dbReference type="InterPro" id="IPR042095">
    <property type="entry name" value="SUMF_sf"/>
</dbReference>
<protein>
    <submittedName>
        <fullName evidence="3">Formylglycine-generating enzyme required for sulfatase activity</fullName>
    </submittedName>
</protein>
<dbReference type="Gene3D" id="3.90.1580.10">
    <property type="entry name" value="paralog of FGE (formylglycine-generating enzyme)"/>
    <property type="match status" value="1"/>
</dbReference>
<comment type="caution">
    <text evidence="3">The sequence shown here is derived from an EMBL/GenBank/DDBJ whole genome shotgun (WGS) entry which is preliminary data.</text>
</comment>
<dbReference type="Pfam" id="PF03781">
    <property type="entry name" value="FGE-sulfatase"/>
    <property type="match status" value="1"/>
</dbReference>
<dbReference type="PANTHER" id="PTHR23150">
    <property type="entry name" value="SULFATASE MODIFYING FACTOR 1, 2"/>
    <property type="match status" value="1"/>
</dbReference>
<dbReference type="STRING" id="1210090.GCA_001613185_03125"/>
<dbReference type="PANTHER" id="PTHR23150:SF19">
    <property type="entry name" value="FORMYLGLYCINE-GENERATING ENZYME"/>
    <property type="match status" value="1"/>
</dbReference>
<feature type="domain" description="Sulfatase-modifying factor enzyme-like" evidence="2">
    <location>
        <begin position="89"/>
        <end position="283"/>
    </location>
</feature>
<dbReference type="InterPro" id="IPR001387">
    <property type="entry name" value="Cro/C1-type_HTH"/>
</dbReference>
<evidence type="ECO:0000313" key="3">
    <source>
        <dbReference type="EMBL" id="RBO85223.1"/>
    </source>
</evidence>
<gene>
    <name evidence="3" type="ORF">DFR74_11571</name>
</gene>
<dbReference type="AlphaFoldDB" id="A0A366D5A5"/>
<accession>A0A366D5A5</accession>